<dbReference type="OrthoDB" id="9808348at2"/>
<comment type="caution">
    <text evidence="10">The sequence shown here is derived from an EMBL/GenBank/DDBJ whole genome shotgun (WGS) entry which is preliminary data.</text>
</comment>
<evidence type="ECO:0000259" key="9">
    <source>
        <dbReference type="Pfam" id="PF00889"/>
    </source>
</evidence>
<dbReference type="NCBIfam" id="TIGR00116">
    <property type="entry name" value="tsf"/>
    <property type="match status" value="1"/>
</dbReference>
<evidence type="ECO:0000256" key="3">
    <source>
        <dbReference type="ARBA" id="ARBA00022490"/>
    </source>
</evidence>
<protein>
    <recommendedName>
        <fullName evidence="2 6">Elongation factor Ts</fullName>
        <shortName evidence="6">EF-Ts</shortName>
    </recommendedName>
</protein>
<dbReference type="SUPFAM" id="SSF54713">
    <property type="entry name" value="Elongation factor Ts (EF-Ts), dimerisation domain"/>
    <property type="match status" value="2"/>
</dbReference>
<dbReference type="Gene3D" id="3.30.479.20">
    <property type="entry name" value="Elongation factor Ts, dimerisation domain"/>
    <property type="match status" value="2"/>
</dbReference>
<dbReference type="InterPro" id="IPR009060">
    <property type="entry name" value="UBA-like_sf"/>
</dbReference>
<evidence type="ECO:0000256" key="4">
    <source>
        <dbReference type="ARBA" id="ARBA00022768"/>
    </source>
</evidence>
<dbReference type="FunFam" id="1.10.286.20:FF:000001">
    <property type="entry name" value="Elongation factor Ts"/>
    <property type="match status" value="1"/>
</dbReference>
<dbReference type="Pfam" id="PF00889">
    <property type="entry name" value="EF_TS"/>
    <property type="match status" value="1"/>
</dbReference>
<dbReference type="PANTHER" id="PTHR11741">
    <property type="entry name" value="ELONGATION FACTOR TS"/>
    <property type="match status" value="1"/>
</dbReference>
<feature type="region of interest" description="Involved in Mg(2+) ion dislocation from EF-Tu" evidence="6">
    <location>
        <begin position="79"/>
        <end position="82"/>
    </location>
</feature>
<keyword evidence="11" id="KW-1185">Reference proteome</keyword>
<dbReference type="HAMAP" id="MF_00050">
    <property type="entry name" value="EF_Ts"/>
    <property type="match status" value="1"/>
</dbReference>
<dbReference type="PROSITE" id="PS01127">
    <property type="entry name" value="EF_TS_2"/>
    <property type="match status" value="1"/>
</dbReference>
<evidence type="ECO:0000313" key="10">
    <source>
        <dbReference type="EMBL" id="PSJ60148.1"/>
    </source>
</evidence>
<dbReference type="GO" id="GO:0003746">
    <property type="term" value="F:translation elongation factor activity"/>
    <property type="evidence" value="ECO:0007669"/>
    <property type="project" value="UniProtKB-UniRule"/>
</dbReference>
<dbReference type="GO" id="GO:0005737">
    <property type="term" value="C:cytoplasm"/>
    <property type="evidence" value="ECO:0007669"/>
    <property type="project" value="UniProtKB-SubCell"/>
</dbReference>
<dbReference type="InterPro" id="IPR018101">
    <property type="entry name" value="Transl_elong_Ts_CS"/>
</dbReference>
<dbReference type="Gene3D" id="1.10.286.20">
    <property type="match status" value="1"/>
</dbReference>
<evidence type="ECO:0000256" key="8">
    <source>
        <dbReference type="RuleBase" id="RU000643"/>
    </source>
</evidence>
<comment type="subcellular location">
    <subcellularLocation>
        <location evidence="6 8">Cytoplasm</location>
    </subcellularLocation>
</comment>
<keyword evidence="3 6" id="KW-0963">Cytoplasm</keyword>
<dbReference type="CDD" id="cd14275">
    <property type="entry name" value="UBA_EF-Ts"/>
    <property type="match status" value="1"/>
</dbReference>
<dbReference type="SUPFAM" id="SSF46934">
    <property type="entry name" value="UBA-like"/>
    <property type="match status" value="1"/>
</dbReference>
<dbReference type="Gene3D" id="1.10.8.10">
    <property type="entry name" value="DNA helicase RuvA subunit, C-terminal domain"/>
    <property type="match status" value="1"/>
</dbReference>
<comment type="similarity">
    <text evidence="1 6 7">Belongs to the EF-Ts family.</text>
</comment>
<accession>A0A2P7SCF6</accession>
<reference evidence="10 11" key="1">
    <citation type="submission" date="2018-03" db="EMBL/GenBank/DDBJ databases">
        <title>The draft genome of Mesorhizobium sp. 6GN-30.</title>
        <authorList>
            <person name="Liu L."/>
            <person name="Li L."/>
            <person name="Wang T."/>
            <person name="Zhang X."/>
            <person name="Liang L."/>
        </authorList>
    </citation>
    <scope>NUCLEOTIDE SEQUENCE [LARGE SCALE GENOMIC DNA]</scope>
    <source>
        <strain evidence="10 11">6GN30</strain>
    </source>
</reference>
<gene>
    <name evidence="6" type="primary">tsf</name>
    <name evidence="10" type="ORF">C7I84_12550</name>
</gene>
<dbReference type="InterPro" id="IPR014039">
    <property type="entry name" value="Transl_elong_EFTs/EF1B_dimer"/>
</dbReference>
<dbReference type="PANTHER" id="PTHR11741:SF0">
    <property type="entry name" value="ELONGATION FACTOR TS, MITOCHONDRIAL"/>
    <property type="match status" value="1"/>
</dbReference>
<dbReference type="InterPro" id="IPR036402">
    <property type="entry name" value="EF-Ts_dimer_sf"/>
</dbReference>
<feature type="domain" description="Translation elongation factor EFTs/EF1B dimerisation" evidence="9">
    <location>
        <begin position="70"/>
        <end position="288"/>
    </location>
</feature>
<dbReference type="InterPro" id="IPR001816">
    <property type="entry name" value="Transl_elong_EFTs/EF1B"/>
</dbReference>
<evidence type="ECO:0000256" key="7">
    <source>
        <dbReference type="RuleBase" id="RU000642"/>
    </source>
</evidence>
<keyword evidence="5 6" id="KW-0648">Protein biosynthesis</keyword>
<dbReference type="FunFam" id="1.10.8.10:FF:000001">
    <property type="entry name" value="Elongation factor Ts"/>
    <property type="match status" value="1"/>
</dbReference>
<sequence>MSISAAQVKELREITGAGMMDCKAALAETNGDMQAAVDWLRAKGISKADKKAGRTAAEGLIGIDSGLREAVVVEVNSETDFVARNVAFQEIVTNVAKVALAFGPDTDAVANAKYPGSDKSVAETIKDAVGTIGENMSFRRAAKLSVPHGSVATYVHNAVADGLGKLGVLVAIETAGDAEAAKAFGRQVAMHVAATNPLALTAEEIDPAVVAREKAIFTEQARESGKPENVIEKMIEGRIRKFYEEVVLLKQAFVINPDLTVEKALKEAEKEIGAPARISGFVRFALGEGIEKEKSDFAAEVAAAVKK</sequence>
<dbReference type="RefSeq" id="WP_106772561.1">
    <property type="nucleotide sequence ID" value="NZ_PXYK01000010.1"/>
</dbReference>
<keyword evidence="4 6" id="KW-0251">Elongation factor</keyword>
<comment type="function">
    <text evidence="6 7">Associates with the EF-Tu.GDP complex and induces the exchange of GDP to GTP. It remains bound to the aminoacyl-tRNA.EF-Tu.GTP complex up to the GTP hydrolysis stage on the ribosome.</text>
</comment>
<organism evidence="10 11">
    <name type="scientific">Kumtagia ephedrae</name>
    <dbReference type="NCBI Taxonomy" id="2116701"/>
    <lineage>
        <taxon>Bacteria</taxon>
        <taxon>Pseudomonadati</taxon>
        <taxon>Pseudomonadota</taxon>
        <taxon>Alphaproteobacteria</taxon>
        <taxon>Hyphomicrobiales</taxon>
        <taxon>Phyllobacteriaceae</taxon>
        <taxon>Kumtagia</taxon>
    </lineage>
</organism>
<evidence type="ECO:0000256" key="6">
    <source>
        <dbReference type="HAMAP-Rule" id="MF_00050"/>
    </source>
</evidence>
<proteinExistence type="inferred from homology"/>
<dbReference type="AlphaFoldDB" id="A0A2P7SCF6"/>
<evidence type="ECO:0000313" key="11">
    <source>
        <dbReference type="Proteomes" id="UP000241229"/>
    </source>
</evidence>
<dbReference type="EMBL" id="PXYK01000010">
    <property type="protein sequence ID" value="PSJ60148.1"/>
    <property type="molecule type" value="Genomic_DNA"/>
</dbReference>
<evidence type="ECO:0000256" key="2">
    <source>
        <dbReference type="ARBA" id="ARBA00016956"/>
    </source>
</evidence>
<evidence type="ECO:0000256" key="5">
    <source>
        <dbReference type="ARBA" id="ARBA00022917"/>
    </source>
</evidence>
<name>A0A2P7SCF6_9HYPH</name>
<evidence type="ECO:0000256" key="1">
    <source>
        <dbReference type="ARBA" id="ARBA00005532"/>
    </source>
</evidence>
<dbReference type="Proteomes" id="UP000241229">
    <property type="component" value="Unassembled WGS sequence"/>
</dbReference>